<dbReference type="Gene3D" id="3.10.560.10">
    <property type="entry name" value="Outer membrane lipoprotein wza domain like"/>
    <property type="match status" value="1"/>
</dbReference>
<dbReference type="InterPro" id="IPR051675">
    <property type="entry name" value="Endo/Exo/Phosphatase_dom_1"/>
</dbReference>
<dbReference type="Pfam" id="PF12836">
    <property type="entry name" value="HHH_3"/>
    <property type="match status" value="1"/>
</dbReference>
<accession>A0A4Y3KZJ9</accession>
<dbReference type="InterPro" id="IPR010994">
    <property type="entry name" value="RuvA_2-like"/>
</dbReference>
<dbReference type="Pfam" id="PF10531">
    <property type="entry name" value="SLBB"/>
    <property type="match status" value="1"/>
</dbReference>
<dbReference type="InterPro" id="IPR019554">
    <property type="entry name" value="Soluble_ligand-bd"/>
</dbReference>
<dbReference type="SMART" id="SM00278">
    <property type="entry name" value="HhH1"/>
    <property type="match status" value="2"/>
</dbReference>
<dbReference type="PANTHER" id="PTHR21180">
    <property type="entry name" value="ENDONUCLEASE/EXONUCLEASE/PHOSPHATASE FAMILY DOMAIN-CONTAINING PROTEIN 1"/>
    <property type="match status" value="1"/>
</dbReference>
<feature type="compositionally biased region" description="Low complexity" evidence="1">
    <location>
        <begin position="67"/>
        <end position="86"/>
    </location>
</feature>
<feature type="domain" description="Helix-hairpin-helix DNA-binding motif class 1" evidence="2">
    <location>
        <begin position="465"/>
        <end position="484"/>
    </location>
</feature>
<dbReference type="EMBL" id="BJLR01000030">
    <property type="protein sequence ID" value="GEA89307.1"/>
    <property type="molecule type" value="Genomic_DNA"/>
</dbReference>
<keyword evidence="4" id="KW-1185">Reference proteome</keyword>
<dbReference type="GO" id="GO:0003677">
    <property type="term" value="F:DNA binding"/>
    <property type="evidence" value="ECO:0007669"/>
    <property type="project" value="InterPro"/>
</dbReference>
<dbReference type="InterPro" id="IPR003583">
    <property type="entry name" value="Hlx-hairpin-Hlx_DNA-bd_motif"/>
</dbReference>
<feature type="region of interest" description="Disordered" evidence="1">
    <location>
        <begin position="143"/>
        <end position="241"/>
    </location>
</feature>
<evidence type="ECO:0000313" key="3">
    <source>
        <dbReference type="EMBL" id="GEA89307.1"/>
    </source>
</evidence>
<evidence type="ECO:0000313" key="4">
    <source>
        <dbReference type="Proteomes" id="UP000317046"/>
    </source>
</evidence>
<feature type="domain" description="Helix-hairpin-helix DNA-binding motif class 1" evidence="2">
    <location>
        <begin position="495"/>
        <end position="514"/>
    </location>
</feature>
<feature type="compositionally biased region" description="Basic and acidic residues" evidence="1">
    <location>
        <begin position="163"/>
        <end position="174"/>
    </location>
</feature>
<dbReference type="GO" id="GO:0006281">
    <property type="term" value="P:DNA repair"/>
    <property type="evidence" value="ECO:0007669"/>
    <property type="project" value="InterPro"/>
</dbReference>
<dbReference type="Proteomes" id="UP000317046">
    <property type="component" value="Unassembled WGS sequence"/>
</dbReference>
<feature type="compositionally biased region" description="Basic and acidic residues" evidence="1">
    <location>
        <begin position="36"/>
        <end position="55"/>
    </location>
</feature>
<dbReference type="Gene3D" id="1.10.150.320">
    <property type="entry name" value="Photosystem II 12 kDa extrinsic protein"/>
    <property type="match status" value="1"/>
</dbReference>
<dbReference type="GO" id="GO:0015628">
    <property type="term" value="P:protein secretion by the type II secretion system"/>
    <property type="evidence" value="ECO:0007669"/>
    <property type="project" value="TreeGrafter"/>
</dbReference>
<dbReference type="PANTHER" id="PTHR21180:SF32">
    <property type="entry name" value="ENDONUCLEASE_EXONUCLEASE_PHOSPHATASE FAMILY DOMAIN-CONTAINING PROTEIN 1"/>
    <property type="match status" value="1"/>
</dbReference>
<dbReference type="GO" id="GO:0015627">
    <property type="term" value="C:type II protein secretion system complex"/>
    <property type="evidence" value="ECO:0007669"/>
    <property type="project" value="TreeGrafter"/>
</dbReference>
<evidence type="ECO:0000259" key="2">
    <source>
        <dbReference type="SMART" id="SM00278"/>
    </source>
</evidence>
<protein>
    <recommendedName>
        <fullName evidence="2">Helix-hairpin-helix DNA-binding motif class 1 domain-containing protein</fullName>
    </recommendedName>
</protein>
<dbReference type="SUPFAM" id="SSF47781">
    <property type="entry name" value="RuvA domain 2-like"/>
    <property type="match status" value="1"/>
</dbReference>
<sequence>MVRAPDPSDTARRRLEALTPPAPRSDAALRWTPHRGSGDVAREHPDAGRQAEREALGLNPGGEAGREAASSWERAASGAGRSPARGEGAGAVVDELGTATSPVPRVAPDDLDPWTDATRRVRLPRPAVPEPVAVRAPVAGAAPVREAAHERGGALAPVPGAGRVHEGQPQEVRARLPLSGAEALSSPVRPRWPELPEPGEGGGERRGSWAPGAVDERPRTAATPVEDTGTSDAASFDGEGNAARRFRSDATGRGAEDVVQRAGARRLARARDEYAARYGSPLERDDVAAGPPTRRWAVSTRAGLVASLAVALVAGVVVVRSMSVLVPDVGHAVDLPEVTGAPAAIGAAVTSEPVPTTGAGPGAAQPAPTDVARRVVVHVVGQVARPGIVELPEGSRVTDALTAAGGPSSSADLAGLNLARVLVDGEQVAVVAAGEAAPAVPAGPGPGGEAASAAGPLDLNTADAGALDELPGIGPVLAGRIVAWREEHGRFRSLDELADVEGIGPALLERLTPMVRV</sequence>
<name>A0A4Y3KZJ9_9CELL</name>
<comment type="caution">
    <text evidence="3">The sequence shown here is derived from an EMBL/GenBank/DDBJ whole genome shotgun (WGS) entry which is preliminary data.</text>
</comment>
<feature type="region of interest" description="Disordered" evidence="1">
    <location>
        <begin position="1"/>
        <end position="123"/>
    </location>
</feature>
<dbReference type="AlphaFoldDB" id="A0A4Y3KZJ9"/>
<gene>
    <name evidence="3" type="ORF">CCE01nite_32560</name>
</gene>
<evidence type="ECO:0000256" key="1">
    <source>
        <dbReference type="SAM" id="MobiDB-lite"/>
    </source>
</evidence>
<proteinExistence type="predicted"/>
<reference evidence="3" key="1">
    <citation type="submission" date="2019-06" db="EMBL/GenBank/DDBJ databases">
        <title>Whole genome shotgun sequence of Cellulomonas cellasea NBRC 3753.</title>
        <authorList>
            <person name="Hosoyama A."/>
            <person name="Uohara A."/>
            <person name="Ohji S."/>
            <person name="Ichikawa N."/>
        </authorList>
    </citation>
    <scope>NUCLEOTIDE SEQUENCE [LARGE SCALE GENOMIC DNA]</scope>
    <source>
        <strain evidence="3">NBRC 3753</strain>
    </source>
</reference>
<organism evidence="3 4">
    <name type="scientific">Cellulomonas cellasea</name>
    <dbReference type="NCBI Taxonomy" id="43670"/>
    <lineage>
        <taxon>Bacteria</taxon>
        <taxon>Bacillati</taxon>
        <taxon>Actinomycetota</taxon>
        <taxon>Actinomycetes</taxon>
        <taxon>Micrococcales</taxon>
        <taxon>Cellulomonadaceae</taxon>
        <taxon>Cellulomonas</taxon>
    </lineage>
</organism>